<dbReference type="InterPro" id="IPR011010">
    <property type="entry name" value="DNA_brk_join_enz"/>
</dbReference>
<keyword evidence="2" id="KW-0229">DNA integration</keyword>
<dbReference type="Pfam" id="PF00589">
    <property type="entry name" value="Phage_integrase"/>
    <property type="match status" value="1"/>
</dbReference>
<evidence type="ECO:0000259" key="6">
    <source>
        <dbReference type="PROSITE" id="PS51898"/>
    </source>
</evidence>
<dbReference type="Proteomes" id="UP000532373">
    <property type="component" value="Unassembled WGS sequence"/>
</dbReference>
<dbReference type="Gene3D" id="1.10.150.130">
    <property type="match status" value="1"/>
</dbReference>
<gene>
    <name evidence="7" type="ORF">HNQ96_000534</name>
</gene>
<dbReference type="SUPFAM" id="SSF56349">
    <property type="entry name" value="DNA breaking-rejoining enzymes"/>
    <property type="match status" value="1"/>
</dbReference>
<dbReference type="PROSITE" id="PS51898">
    <property type="entry name" value="TYR_RECOMBINASE"/>
    <property type="match status" value="1"/>
</dbReference>
<accession>A0A8E1WAD1</accession>
<evidence type="ECO:0000256" key="2">
    <source>
        <dbReference type="ARBA" id="ARBA00022908"/>
    </source>
</evidence>
<keyword evidence="4" id="KW-0233">DNA recombination</keyword>
<protein>
    <submittedName>
        <fullName evidence="7">Integrase</fullName>
    </submittedName>
</protein>
<comment type="similarity">
    <text evidence="1">Belongs to the 'phage' integrase family.</text>
</comment>
<name>A0A8E1WAD1_9HYPH</name>
<sequence>MGSACADVPEPFEQILEVWIDRIWINRRQTEPFIPLPARLAIFVWGVEPNVLGYVLGEDWPELEKKLASSPSAWSICLAIQPAASSLPTLILDSCGFLRSPKVRPSAHFQPTTAADRISTVLSSIFSAVTVLRPPRSARFLMERSKRSRLPDFGAPNFNEEYQTLLAGLEPTKKRLLGVGSLEWLIKRYRDSSAYLGLSDATRRQRDNIFKGVIDKAGHVSYKAVSRKKILQGREDRAATPAQARNFLDAMRGLFRWALEAEHVAIDPTAGVKNPSRPKGGDGFAAWTDDDVVAYEARWAAGTKERVWFHVLLYTGLRRGDAVTIGRQHVRDGVATLKTEKTGMEVNIPILPALADTLAIGPTGDLAFIVGDNGQPLTKETFGNYFRSACNAAGVKKSAHGVRKIGATRAANAGATVAELEALFGWTGGTMASHYTKTADRKRLAKQASEKIVNAQRPHLPKETPRTSKKI</sequence>
<dbReference type="GO" id="GO:0006310">
    <property type="term" value="P:DNA recombination"/>
    <property type="evidence" value="ECO:0007669"/>
    <property type="project" value="UniProtKB-KW"/>
</dbReference>
<dbReference type="GO" id="GO:0015074">
    <property type="term" value="P:DNA integration"/>
    <property type="evidence" value="ECO:0007669"/>
    <property type="project" value="UniProtKB-KW"/>
</dbReference>
<feature type="domain" description="Tyr recombinase" evidence="6">
    <location>
        <begin position="283"/>
        <end position="449"/>
    </location>
</feature>
<dbReference type="InterPro" id="IPR050090">
    <property type="entry name" value="Tyrosine_recombinase_XerCD"/>
</dbReference>
<dbReference type="Gene3D" id="1.10.443.10">
    <property type="entry name" value="Intergrase catalytic core"/>
    <property type="match status" value="1"/>
</dbReference>
<organism evidence="7 8">
    <name type="scientific">Aminobacter carboxidus</name>
    <dbReference type="NCBI Taxonomy" id="376165"/>
    <lineage>
        <taxon>Bacteria</taxon>
        <taxon>Pseudomonadati</taxon>
        <taxon>Pseudomonadota</taxon>
        <taxon>Alphaproteobacteria</taxon>
        <taxon>Hyphomicrobiales</taxon>
        <taxon>Phyllobacteriaceae</taxon>
        <taxon>Aminobacter</taxon>
    </lineage>
</organism>
<evidence type="ECO:0000256" key="1">
    <source>
        <dbReference type="ARBA" id="ARBA00008857"/>
    </source>
</evidence>
<evidence type="ECO:0000256" key="4">
    <source>
        <dbReference type="ARBA" id="ARBA00023172"/>
    </source>
</evidence>
<dbReference type="PANTHER" id="PTHR30349:SF41">
    <property type="entry name" value="INTEGRASE_RECOMBINASE PROTEIN MJ0367-RELATED"/>
    <property type="match status" value="1"/>
</dbReference>
<dbReference type="EMBL" id="JACHGI010000001">
    <property type="protein sequence ID" value="MBB6464687.1"/>
    <property type="molecule type" value="Genomic_DNA"/>
</dbReference>
<evidence type="ECO:0000313" key="7">
    <source>
        <dbReference type="EMBL" id="MBB6464687.1"/>
    </source>
</evidence>
<feature type="compositionally biased region" description="Basic and acidic residues" evidence="5">
    <location>
        <begin position="460"/>
        <end position="471"/>
    </location>
</feature>
<comment type="caution">
    <text evidence="7">The sequence shown here is derived from an EMBL/GenBank/DDBJ whole genome shotgun (WGS) entry which is preliminary data.</text>
</comment>
<dbReference type="InterPro" id="IPR013762">
    <property type="entry name" value="Integrase-like_cat_sf"/>
</dbReference>
<keyword evidence="3" id="KW-0238">DNA-binding</keyword>
<evidence type="ECO:0000313" key="8">
    <source>
        <dbReference type="Proteomes" id="UP000532373"/>
    </source>
</evidence>
<proteinExistence type="inferred from homology"/>
<reference evidence="7 8" key="1">
    <citation type="submission" date="2020-08" db="EMBL/GenBank/DDBJ databases">
        <title>Genomic Encyclopedia of Type Strains, Phase IV (KMG-IV): sequencing the most valuable type-strain genomes for metagenomic binning, comparative biology and taxonomic classification.</title>
        <authorList>
            <person name="Goeker M."/>
        </authorList>
    </citation>
    <scope>NUCLEOTIDE SEQUENCE [LARGE SCALE GENOMIC DNA]</scope>
    <source>
        <strain evidence="7 8">DSM 17454</strain>
    </source>
</reference>
<dbReference type="InterPro" id="IPR010998">
    <property type="entry name" value="Integrase_recombinase_N"/>
</dbReference>
<evidence type="ECO:0000256" key="5">
    <source>
        <dbReference type="SAM" id="MobiDB-lite"/>
    </source>
</evidence>
<evidence type="ECO:0000256" key="3">
    <source>
        <dbReference type="ARBA" id="ARBA00023125"/>
    </source>
</evidence>
<feature type="region of interest" description="Disordered" evidence="5">
    <location>
        <begin position="450"/>
        <end position="471"/>
    </location>
</feature>
<dbReference type="RefSeq" id="WP_246470516.1">
    <property type="nucleotide sequence ID" value="NZ_JACHGI010000001.1"/>
</dbReference>
<dbReference type="InterPro" id="IPR002104">
    <property type="entry name" value="Integrase_catalytic"/>
</dbReference>
<dbReference type="GO" id="GO:0003677">
    <property type="term" value="F:DNA binding"/>
    <property type="evidence" value="ECO:0007669"/>
    <property type="project" value="UniProtKB-KW"/>
</dbReference>
<dbReference type="AlphaFoldDB" id="A0A8E1WAD1"/>
<dbReference type="PANTHER" id="PTHR30349">
    <property type="entry name" value="PHAGE INTEGRASE-RELATED"/>
    <property type="match status" value="1"/>
</dbReference>